<dbReference type="AlphaFoldDB" id="A0ABD3L482"/>
<evidence type="ECO:0000256" key="1">
    <source>
        <dbReference type="SAM" id="SignalP"/>
    </source>
</evidence>
<dbReference type="Proteomes" id="UP001634007">
    <property type="component" value="Unassembled WGS sequence"/>
</dbReference>
<dbReference type="InterPro" id="IPR036908">
    <property type="entry name" value="RlpA-like_sf"/>
</dbReference>
<dbReference type="Gene3D" id="2.40.40.10">
    <property type="entry name" value="RlpA-like domain"/>
    <property type="match status" value="1"/>
</dbReference>
<dbReference type="PANTHER" id="PTHR47480:SF1">
    <property type="entry name" value="EG45-LIKE DOMAIN CONTAINING PROTEIN 1"/>
    <property type="match status" value="1"/>
</dbReference>
<protein>
    <recommendedName>
        <fullName evidence="2">Expansin-like EG45 domain-containing protein</fullName>
    </recommendedName>
</protein>
<feature type="signal peptide" evidence="1">
    <location>
        <begin position="1"/>
        <end position="24"/>
    </location>
</feature>
<proteinExistence type="predicted"/>
<name>A0ABD3L482_EUCGL</name>
<comment type="caution">
    <text evidence="3">The sequence shown here is derived from an EMBL/GenBank/DDBJ whole genome shotgun (WGS) entry which is preliminary data.</text>
</comment>
<evidence type="ECO:0000313" key="3">
    <source>
        <dbReference type="EMBL" id="KAL3745373.1"/>
    </source>
</evidence>
<feature type="domain" description="Expansin-like EG45" evidence="2">
    <location>
        <begin position="42"/>
        <end position="142"/>
    </location>
</feature>
<keyword evidence="4" id="KW-1185">Reference proteome</keyword>
<dbReference type="PANTHER" id="PTHR47480">
    <property type="entry name" value="EG45-LIKE DOMAIN CONTAINING PROTEIN"/>
    <property type="match status" value="1"/>
</dbReference>
<feature type="chain" id="PRO_5044845197" description="Expansin-like EG45 domain-containing protein" evidence="1">
    <location>
        <begin position="25"/>
        <end position="142"/>
    </location>
</feature>
<dbReference type="InterPro" id="IPR007112">
    <property type="entry name" value="Expansin/allergen_DPBB_dom"/>
</dbReference>
<keyword evidence="1" id="KW-0732">Signal</keyword>
<evidence type="ECO:0000313" key="4">
    <source>
        <dbReference type="Proteomes" id="UP001634007"/>
    </source>
</evidence>
<dbReference type="SUPFAM" id="SSF50685">
    <property type="entry name" value="Barwin-like endoglucanases"/>
    <property type="match status" value="1"/>
</dbReference>
<organism evidence="3 4">
    <name type="scientific">Eucalyptus globulus</name>
    <name type="common">Tasmanian blue gum</name>
    <dbReference type="NCBI Taxonomy" id="34317"/>
    <lineage>
        <taxon>Eukaryota</taxon>
        <taxon>Viridiplantae</taxon>
        <taxon>Streptophyta</taxon>
        <taxon>Embryophyta</taxon>
        <taxon>Tracheophyta</taxon>
        <taxon>Spermatophyta</taxon>
        <taxon>Magnoliopsida</taxon>
        <taxon>eudicotyledons</taxon>
        <taxon>Gunneridae</taxon>
        <taxon>Pentapetalae</taxon>
        <taxon>rosids</taxon>
        <taxon>malvids</taxon>
        <taxon>Myrtales</taxon>
        <taxon>Myrtaceae</taxon>
        <taxon>Myrtoideae</taxon>
        <taxon>Eucalypteae</taxon>
        <taxon>Eucalyptus</taxon>
    </lineage>
</organism>
<accession>A0ABD3L482</accession>
<evidence type="ECO:0000259" key="2">
    <source>
        <dbReference type="PROSITE" id="PS50842"/>
    </source>
</evidence>
<dbReference type="EMBL" id="JBJKBG010000003">
    <property type="protein sequence ID" value="KAL3745373.1"/>
    <property type="molecule type" value="Genomic_DNA"/>
</dbReference>
<dbReference type="PROSITE" id="PS50842">
    <property type="entry name" value="EXPANSIN_EG45"/>
    <property type="match status" value="1"/>
</dbReference>
<gene>
    <name evidence="3" type="ORF">ACJRO7_014473</name>
</gene>
<sequence length="142" mass="15530">MSRLQQLVPCCLSSILILTALLLCRRNANVGTSHYYDPPHTLATCGYDPSQFPSGLLFASAGERIWDNGAACGRQYSVRCIGGDWQKACRPVQWIHIMIVDRALDIVSHSSSDGATMLLSITAYKAIADLSAKSIKIEFEPV</sequence>
<dbReference type="CDD" id="cd22269">
    <property type="entry name" value="DPBB_EG45-like"/>
    <property type="match status" value="1"/>
</dbReference>
<reference evidence="3 4" key="1">
    <citation type="submission" date="2024-11" db="EMBL/GenBank/DDBJ databases">
        <title>Chromosome-level genome assembly of Eucalyptus globulus Labill. provides insights into its genome evolution.</title>
        <authorList>
            <person name="Li X."/>
        </authorList>
    </citation>
    <scope>NUCLEOTIDE SEQUENCE [LARGE SCALE GENOMIC DNA]</scope>
    <source>
        <strain evidence="3">CL2024</strain>
        <tissue evidence="3">Fresh tender leaves</tissue>
    </source>
</reference>